<evidence type="ECO:0000313" key="2">
    <source>
        <dbReference type="EMBL" id="AEP10639.1"/>
    </source>
</evidence>
<organism evidence="2 3">
    <name type="scientific">Micavibrio aeruginosavorus (strain ARL-13)</name>
    <dbReference type="NCBI Taxonomy" id="856793"/>
    <lineage>
        <taxon>Bacteria</taxon>
        <taxon>Pseudomonadati</taxon>
        <taxon>Bdellovibrionota</taxon>
        <taxon>Bdellovibrionia</taxon>
        <taxon>Bdellovibrionales</taxon>
        <taxon>Pseudobdellovibrionaceae</taxon>
        <taxon>Micavibrio</taxon>
    </lineage>
</organism>
<feature type="transmembrane region" description="Helical" evidence="1">
    <location>
        <begin position="124"/>
        <end position="144"/>
    </location>
</feature>
<dbReference type="KEGG" id="mai:MICA_2337"/>
<dbReference type="RefSeq" id="WP_014103862.1">
    <property type="nucleotide sequence ID" value="NC_016026.1"/>
</dbReference>
<dbReference type="AlphaFoldDB" id="G2KME6"/>
<name>G2KME6_MICAA</name>
<keyword evidence="1" id="KW-1133">Transmembrane helix</keyword>
<protein>
    <submittedName>
        <fullName evidence="2">Putative membrane protein</fullName>
    </submittedName>
</protein>
<accession>G2KME6</accession>
<keyword evidence="1" id="KW-0472">Membrane</keyword>
<keyword evidence="3" id="KW-1185">Reference proteome</keyword>
<dbReference type="EMBL" id="CP002382">
    <property type="protein sequence ID" value="AEP10639.1"/>
    <property type="molecule type" value="Genomic_DNA"/>
</dbReference>
<proteinExistence type="predicted"/>
<keyword evidence="1" id="KW-0812">Transmembrane</keyword>
<dbReference type="Proteomes" id="UP000009286">
    <property type="component" value="Chromosome"/>
</dbReference>
<evidence type="ECO:0000313" key="3">
    <source>
        <dbReference type="Proteomes" id="UP000009286"/>
    </source>
</evidence>
<dbReference type="OrthoDB" id="9828418at2"/>
<feature type="transmembrane region" description="Helical" evidence="1">
    <location>
        <begin position="36"/>
        <end position="56"/>
    </location>
</feature>
<dbReference type="STRING" id="856793.MICA_2337"/>
<evidence type="ECO:0000256" key="1">
    <source>
        <dbReference type="SAM" id="Phobius"/>
    </source>
</evidence>
<sequence length="147" mass="15956">MAGISHTQSAPENVVPLSASGRYQGGRAPIDITSHLVTLVLAFVCIVLLCIAPLIMRGFLVSVSDPGLILYGFCTVLAFQLWGAFLAQIRFFAADFKHCARGLCLAMVVVPFLIPMASSIFVQAGLFLLFWMAAVWYGMLHSVFSRA</sequence>
<feature type="transmembrane region" description="Helical" evidence="1">
    <location>
        <begin position="68"/>
        <end position="87"/>
    </location>
</feature>
<feature type="transmembrane region" description="Helical" evidence="1">
    <location>
        <begin position="99"/>
        <end position="118"/>
    </location>
</feature>
<gene>
    <name evidence="2" type="ordered locus">MICA_2337</name>
</gene>
<reference evidence="2 3" key="1">
    <citation type="journal article" date="2011" name="BMC Genomics">
        <title>Genomic insights into an obligate epibiotic bacterial predator: Micavibrio aeruginosavorus ARL-13.</title>
        <authorList>
            <person name="Wang Z."/>
            <person name="Kadouri D."/>
            <person name="Wu M."/>
        </authorList>
    </citation>
    <scope>NUCLEOTIDE SEQUENCE [LARGE SCALE GENOMIC DNA]</scope>
    <source>
        <strain evidence="2 3">ARL-13</strain>
    </source>
</reference>
<dbReference type="HOGENOM" id="CLU_1765892_0_0_5"/>